<organism evidence="2 3">
    <name type="scientific">Meripilus lineatus</name>
    <dbReference type="NCBI Taxonomy" id="2056292"/>
    <lineage>
        <taxon>Eukaryota</taxon>
        <taxon>Fungi</taxon>
        <taxon>Dikarya</taxon>
        <taxon>Basidiomycota</taxon>
        <taxon>Agaricomycotina</taxon>
        <taxon>Agaricomycetes</taxon>
        <taxon>Polyporales</taxon>
        <taxon>Meripilaceae</taxon>
        <taxon>Meripilus</taxon>
    </lineage>
</organism>
<dbReference type="EMBL" id="JANAWD010000520">
    <property type="protein sequence ID" value="KAJ3478334.1"/>
    <property type="molecule type" value="Genomic_DNA"/>
</dbReference>
<reference evidence="2" key="1">
    <citation type="submission" date="2022-07" db="EMBL/GenBank/DDBJ databases">
        <title>Genome Sequence of Physisporinus lineatus.</title>
        <authorList>
            <person name="Buettner E."/>
        </authorList>
    </citation>
    <scope>NUCLEOTIDE SEQUENCE</scope>
    <source>
        <strain evidence="2">VT162</strain>
    </source>
</reference>
<feature type="compositionally biased region" description="Low complexity" evidence="1">
    <location>
        <begin position="196"/>
        <end position="213"/>
    </location>
</feature>
<sequence length="260" mass="27913">MARTNLQAELRRRQDEGHQLKKVDKGKGVDRGSEPVAGPSRSPAPLRPAAEDPSARASARANMTGVHSAILGGVQLRNPSERVARHIEKKPETESWQQELVRLVANGGFRFRNAGGFAQTQAQPAARADDDSQEEQVSPQAGDKTWVDPFRREVGSYKKFQTPLHSELIELVARKHAATGYTENNDGDIVGLRNGLPSPVAGSSDSSSDPDLGVDAREGENDQVVEAEVESAANTNKAEESSVSSSHSSLHCTAHTHDGA</sequence>
<protein>
    <submittedName>
        <fullName evidence="2">Uncharacterized protein</fullName>
    </submittedName>
</protein>
<proteinExistence type="predicted"/>
<feature type="compositionally biased region" description="Basic and acidic residues" evidence="1">
    <location>
        <begin position="9"/>
        <end position="33"/>
    </location>
</feature>
<dbReference type="AlphaFoldDB" id="A0AAD5UWF8"/>
<feature type="region of interest" description="Disordered" evidence="1">
    <location>
        <begin position="181"/>
        <end position="260"/>
    </location>
</feature>
<comment type="caution">
    <text evidence="2">The sequence shown here is derived from an EMBL/GenBank/DDBJ whole genome shotgun (WGS) entry which is preliminary data.</text>
</comment>
<feature type="compositionally biased region" description="Low complexity" evidence="1">
    <location>
        <begin position="37"/>
        <end position="48"/>
    </location>
</feature>
<evidence type="ECO:0000313" key="2">
    <source>
        <dbReference type="EMBL" id="KAJ3478334.1"/>
    </source>
</evidence>
<dbReference type="Proteomes" id="UP001212997">
    <property type="component" value="Unassembled WGS sequence"/>
</dbReference>
<feature type="region of interest" description="Disordered" evidence="1">
    <location>
        <begin position="1"/>
        <end position="66"/>
    </location>
</feature>
<feature type="region of interest" description="Disordered" evidence="1">
    <location>
        <begin position="119"/>
        <end position="145"/>
    </location>
</feature>
<name>A0AAD5UWF8_9APHY</name>
<accession>A0AAD5UWF8</accession>
<gene>
    <name evidence="2" type="ORF">NLI96_g9828</name>
</gene>
<keyword evidence="3" id="KW-1185">Reference proteome</keyword>
<evidence type="ECO:0000313" key="3">
    <source>
        <dbReference type="Proteomes" id="UP001212997"/>
    </source>
</evidence>
<evidence type="ECO:0000256" key="1">
    <source>
        <dbReference type="SAM" id="MobiDB-lite"/>
    </source>
</evidence>